<dbReference type="HOGENOM" id="CLU_011398_4_0_9"/>
<evidence type="ECO:0000256" key="8">
    <source>
        <dbReference type="ARBA" id="ARBA00023002"/>
    </source>
</evidence>
<comment type="similarity">
    <text evidence="3">Belongs to the FAD-dependent oxidoreductase 2 family. FRD/SDH subfamily.</text>
</comment>
<keyword evidence="11" id="KW-0732">Signal</keyword>
<evidence type="ECO:0000256" key="6">
    <source>
        <dbReference type="ARBA" id="ARBA00022630"/>
    </source>
</evidence>
<evidence type="ECO:0000259" key="12">
    <source>
        <dbReference type="SMART" id="SM00900"/>
    </source>
</evidence>
<dbReference type="EMBL" id="AGEI01000031">
    <property type="protein sequence ID" value="EHR32044.1"/>
    <property type="molecule type" value="Genomic_DNA"/>
</dbReference>
<comment type="caution">
    <text evidence="13">The sequence shown here is derived from an EMBL/GenBank/DDBJ whole genome shotgun (WGS) entry which is preliminary data.</text>
</comment>
<evidence type="ECO:0000256" key="2">
    <source>
        <dbReference type="ARBA" id="ARBA00001974"/>
    </source>
</evidence>
<comment type="cofactor">
    <cofactor evidence="2">
        <name>FAD</name>
        <dbReference type="ChEBI" id="CHEBI:57692"/>
    </cofactor>
</comment>
<dbReference type="GO" id="GO:0033765">
    <property type="term" value="F:steroid dehydrogenase activity, acting on the CH-CH group of donors"/>
    <property type="evidence" value="ECO:0007669"/>
    <property type="project" value="UniProtKB-ARBA"/>
</dbReference>
<dbReference type="Gene3D" id="3.50.50.60">
    <property type="entry name" value="FAD/NAD(P)-binding domain"/>
    <property type="match status" value="2"/>
</dbReference>
<dbReference type="InterPro" id="IPR003953">
    <property type="entry name" value="FAD-dep_OxRdtase_2_FAD-bd"/>
</dbReference>
<dbReference type="SMART" id="SM00900">
    <property type="entry name" value="FMN_bind"/>
    <property type="match status" value="1"/>
</dbReference>
<dbReference type="PATRIC" id="fig|883114.3.peg.1654"/>
<dbReference type="OrthoDB" id="9806724at2"/>
<comment type="catalytic activity">
    <reaction evidence="9">
        <text>dihydrourocanate + A = urocanate + AH2</text>
        <dbReference type="Rhea" id="RHEA:36059"/>
        <dbReference type="ChEBI" id="CHEBI:13193"/>
        <dbReference type="ChEBI" id="CHEBI:17499"/>
        <dbReference type="ChEBI" id="CHEBI:27247"/>
        <dbReference type="ChEBI" id="CHEBI:72991"/>
        <dbReference type="EC" id="1.3.99.33"/>
    </reaction>
</comment>
<evidence type="ECO:0000256" key="10">
    <source>
        <dbReference type="SAM" id="MobiDB-lite"/>
    </source>
</evidence>
<name>H3NQP7_9FIRM</name>
<dbReference type="RefSeq" id="WP_005399173.1">
    <property type="nucleotide sequence ID" value="NZ_JH601088.1"/>
</dbReference>
<keyword evidence="14" id="KW-1185">Reference proteome</keyword>
<dbReference type="Gene3D" id="3.90.700.10">
    <property type="entry name" value="Succinate dehydrogenase/fumarate reductase flavoprotein, catalytic domain"/>
    <property type="match status" value="1"/>
</dbReference>
<evidence type="ECO:0000256" key="5">
    <source>
        <dbReference type="ARBA" id="ARBA00015872"/>
    </source>
</evidence>
<organism evidence="13 14">
    <name type="scientific">Helcococcus kunzii ATCC 51366</name>
    <dbReference type="NCBI Taxonomy" id="883114"/>
    <lineage>
        <taxon>Bacteria</taxon>
        <taxon>Bacillati</taxon>
        <taxon>Bacillota</taxon>
        <taxon>Tissierellia</taxon>
        <taxon>Tissierellales</taxon>
        <taxon>Peptoniphilaceae</taxon>
        <taxon>Helcococcus</taxon>
    </lineage>
</organism>
<dbReference type="PRINTS" id="PR00469">
    <property type="entry name" value="PNDRDTASEII"/>
</dbReference>
<dbReference type="GO" id="GO:0016020">
    <property type="term" value="C:membrane"/>
    <property type="evidence" value="ECO:0007669"/>
    <property type="project" value="InterPro"/>
</dbReference>
<gene>
    <name evidence="13" type="ORF">HMPREF9709_01658</name>
</gene>
<keyword evidence="7" id="KW-0274">FAD</keyword>
<proteinExistence type="inferred from homology"/>
<dbReference type="Pfam" id="PF00890">
    <property type="entry name" value="FAD_binding_2"/>
    <property type="match status" value="1"/>
</dbReference>
<dbReference type="SUPFAM" id="SSF51905">
    <property type="entry name" value="FAD/NAD(P)-binding domain"/>
    <property type="match status" value="1"/>
</dbReference>
<evidence type="ECO:0000256" key="9">
    <source>
        <dbReference type="ARBA" id="ARBA00049922"/>
    </source>
</evidence>
<dbReference type="Pfam" id="PF04205">
    <property type="entry name" value="FMN_bind"/>
    <property type="match status" value="1"/>
</dbReference>
<dbReference type="GO" id="GO:0010181">
    <property type="term" value="F:FMN binding"/>
    <property type="evidence" value="ECO:0007669"/>
    <property type="project" value="InterPro"/>
</dbReference>
<evidence type="ECO:0000256" key="4">
    <source>
        <dbReference type="ARBA" id="ARBA00013137"/>
    </source>
</evidence>
<dbReference type="SUPFAM" id="SSF56425">
    <property type="entry name" value="Succinate dehydrogenase/fumarate reductase flavoprotein, catalytic domain"/>
    <property type="match status" value="1"/>
</dbReference>
<evidence type="ECO:0000256" key="7">
    <source>
        <dbReference type="ARBA" id="ARBA00022827"/>
    </source>
</evidence>
<sequence length="686" mass="74970">MKKHRSLLALFLAFILVFTACNANNKETDKESIKETEENTTKETKDDTQKEQSGSLKAGKYTAKTPGMNDDIEVEVEVTDKEIKSVKVLKHSETPGIGGELKDKSDKIVRTGVIVPTVDIPEKIVESQNIDVDDVTGATISSKAIKRAVSDAMEQAGANLEDWKKENTYKDKIDDMETDVVIIGGGGSGLAGAISAAQQGKKVIIIEKNGAVGGNTLVCGAIYNTPNPETQSIVEMTAPVKDTLEKALSQKPVNDEHKALMDEVKKQWEQYKAEGRKNLFDTKEWYALQTWNGGDNVAQLDLVKTLTYQAFDGFKWIQDLGMEFDKGVSQGAGSLWQRTHTSVMDMGTGFISTYADQVEKNKDKIEIILQTTAKDIVMDGDKVVGVKVQNNHSQKEYTIKAKNGVIIATGGFAANGEMIQKYNTSGKWDDLSKVATTNRETSSQGDGIELGLKAKAGLTDMEQIQLLYLGNTKDGQLTKYPPRDVNGTDQIIFINKEGKRFVREDGRRDEISKGVMSQTDSMFFMLESGDGKGYVDIKDPNWRSADGFTFDYLKEKGYILVADTVEDLAKQIGCDAKTLQETIDKFNASVDSGKDEFGRILYSTKLEKGPWVATPRQASLHHTMGGLSIDPNGRVLNESGEVIKGLYAAGEVTGGIHGANRLGGNAVVDTVVFGKEAADTLVKDSK</sequence>
<feature type="chain" id="PRO_5038769330" description="Urocanate reductase" evidence="11">
    <location>
        <begin position="24"/>
        <end position="686"/>
    </location>
</feature>
<dbReference type="AlphaFoldDB" id="H3NQP7"/>
<feature type="compositionally biased region" description="Basic and acidic residues" evidence="10">
    <location>
        <begin position="27"/>
        <end position="50"/>
    </location>
</feature>
<accession>H3NQP7</accession>
<dbReference type="Proteomes" id="UP000004191">
    <property type="component" value="Unassembled WGS sequence"/>
</dbReference>
<keyword evidence="8" id="KW-0560">Oxidoreductase</keyword>
<reference evidence="13 14" key="1">
    <citation type="submission" date="2012-01" db="EMBL/GenBank/DDBJ databases">
        <title>The Genome Sequence of Helcococcus kunzii ATCC 51366.</title>
        <authorList>
            <consortium name="The Broad Institute Genome Sequencing Platform"/>
            <person name="Earl A."/>
            <person name="Ward D."/>
            <person name="Feldgarden M."/>
            <person name="Gevers D."/>
            <person name="Huys G."/>
            <person name="Young S.K."/>
            <person name="Zeng Q."/>
            <person name="Gargeya S."/>
            <person name="Fitzgerald M."/>
            <person name="Haas B."/>
            <person name="Abouelleil A."/>
            <person name="Alvarado L."/>
            <person name="Arachchi H.M."/>
            <person name="Berlin A."/>
            <person name="Chapman S.B."/>
            <person name="Gearin G."/>
            <person name="Goldberg J."/>
            <person name="Griggs A."/>
            <person name="Gujja S."/>
            <person name="Hansen M."/>
            <person name="Heiman D."/>
            <person name="Howarth C."/>
            <person name="Larimer J."/>
            <person name="Lui A."/>
            <person name="MacDonald P.J.P."/>
            <person name="McCowen C."/>
            <person name="Montmayeur A."/>
            <person name="Murphy C."/>
            <person name="Neiman D."/>
            <person name="Pearson M."/>
            <person name="Priest M."/>
            <person name="Roberts A."/>
            <person name="Saif S."/>
            <person name="Shea T."/>
            <person name="Sisk P."/>
            <person name="Stolte C."/>
            <person name="Sykes S."/>
            <person name="Wortman J."/>
            <person name="Nusbaum C."/>
            <person name="Birren B."/>
        </authorList>
    </citation>
    <scope>NUCLEOTIDE SEQUENCE [LARGE SCALE GENOMIC DNA]</scope>
    <source>
        <strain evidence="13 14">ATCC 51366</strain>
    </source>
</reference>
<dbReference type="InterPro" id="IPR007329">
    <property type="entry name" value="FMN-bd"/>
</dbReference>
<dbReference type="EC" id="1.3.99.33" evidence="4"/>
<comment type="cofactor">
    <cofactor evidence="1">
        <name>FMN</name>
        <dbReference type="ChEBI" id="CHEBI:58210"/>
    </cofactor>
</comment>
<dbReference type="GeneID" id="96999595"/>
<feature type="domain" description="FMN-binding" evidence="12">
    <location>
        <begin position="67"/>
        <end position="156"/>
    </location>
</feature>
<dbReference type="eggNOG" id="COG3976">
    <property type="taxonomic scope" value="Bacteria"/>
</dbReference>
<keyword evidence="6" id="KW-0285">Flavoprotein</keyword>
<evidence type="ECO:0000313" key="14">
    <source>
        <dbReference type="Proteomes" id="UP000004191"/>
    </source>
</evidence>
<dbReference type="PANTHER" id="PTHR43400:SF7">
    <property type="entry name" value="FAD-DEPENDENT OXIDOREDUCTASE 2 FAD BINDING DOMAIN-CONTAINING PROTEIN"/>
    <property type="match status" value="1"/>
</dbReference>
<dbReference type="InterPro" id="IPR050315">
    <property type="entry name" value="FAD-oxidoreductase_2"/>
</dbReference>
<dbReference type="Gene3D" id="3.90.1010.20">
    <property type="match status" value="1"/>
</dbReference>
<protein>
    <recommendedName>
        <fullName evidence="5">Urocanate reductase</fullName>
        <ecNumber evidence="4">1.3.99.33</ecNumber>
    </recommendedName>
</protein>
<dbReference type="STRING" id="883114.HMPREF9709_01658"/>
<dbReference type="PANTHER" id="PTHR43400">
    <property type="entry name" value="FUMARATE REDUCTASE"/>
    <property type="match status" value="1"/>
</dbReference>
<evidence type="ECO:0000256" key="11">
    <source>
        <dbReference type="SAM" id="SignalP"/>
    </source>
</evidence>
<dbReference type="InterPro" id="IPR027477">
    <property type="entry name" value="Succ_DH/fumarate_Rdtase_cat_sf"/>
</dbReference>
<dbReference type="eggNOG" id="COG1053">
    <property type="taxonomic scope" value="Bacteria"/>
</dbReference>
<dbReference type="PROSITE" id="PS51257">
    <property type="entry name" value="PROKAR_LIPOPROTEIN"/>
    <property type="match status" value="1"/>
</dbReference>
<evidence type="ECO:0000256" key="3">
    <source>
        <dbReference type="ARBA" id="ARBA00008040"/>
    </source>
</evidence>
<feature type="region of interest" description="Disordered" evidence="10">
    <location>
        <begin position="27"/>
        <end position="66"/>
    </location>
</feature>
<evidence type="ECO:0000256" key="1">
    <source>
        <dbReference type="ARBA" id="ARBA00001917"/>
    </source>
</evidence>
<evidence type="ECO:0000313" key="13">
    <source>
        <dbReference type="EMBL" id="EHR32044.1"/>
    </source>
</evidence>
<feature type="signal peptide" evidence="11">
    <location>
        <begin position="1"/>
        <end position="23"/>
    </location>
</feature>
<dbReference type="InterPro" id="IPR036188">
    <property type="entry name" value="FAD/NAD-bd_sf"/>
</dbReference>